<dbReference type="Proteomes" id="UP000053872">
    <property type="component" value="Unassembled WGS sequence"/>
</dbReference>
<sequence length="47" mass="5596">MSKAQSTQWMEGNSPQSFIWFTEMRTSIRMQLRLLTSWMAWPSSPFP</sequence>
<gene>
    <name evidence="1" type="ORF">A306_00001364</name>
</gene>
<accession>A0A2I0MWS7</accession>
<comment type="caution">
    <text evidence="1">The sequence shown here is derived from an EMBL/GenBank/DDBJ whole genome shotgun (WGS) entry which is preliminary data.</text>
</comment>
<organism evidence="1 2">
    <name type="scientific">Columba livia</name>
    <name type="common">Rock dove</name>
    <dbReference type="NCBI Taxonomy" id="8932"/>
    <lineage>
        <taxon>Eukaryota</taxon>
        <taxon>Metazoa</taxon>
        <taxon>Chordata</taxon>
        <taxon>Craniata</taxon>
        <taxon>Vertebrata</taxon>
        <taxon>Euteleostomi</taxon>
        <taxon>Archelosauria</taxon>
        <taxon>Archosauria</taxon>
        <taxon>Dinosauria</taxon>
        <taxon>Saurischia</taxon>
        <taxon>Theropoda</taxon>
        <taxon>Coelurosauria</taxon>
        <taxon>Aves</taxon>
        <taxon>Neognathae</taxon>
        <taxon>Neoaves</taxon>
        <taxon>Columbimorphae</taxon>
        <taxon>Columbiformes</taxon>
        <taxon>Columbidae</taxon>
        <taxon>Columba</taxon>
    </lineage>
</organism>
<dbReference type="AlphaFoldDB" id="A0A2I0MWS7"/>
<proteinExistence type="predicted"/>
<dbReference type="InParanoid" id="A0A2I0MWS7"/>
<evidence type="ECO:0000313" key="2">
    <source>
        <dbReference type="Proteomes" id="UP000053872"/>
    </source>
</evidence>
<dbReference type="EMBL" id="AKCR02000001">
    <property type="protein sequence ID" value="PKK34131.1"/>
    <property type="molecule type" value="Genomic_DNA"/>
</dbReference>
<reference evidence="1 2" key="1">
    <citation type="journal article" date="2013" name="Science">
        <title>Genomic diversity and evolution of the head crest in the rock pigeon.</title>
        <authorList>
            <person name="Shapiro M.D."/>
            <person name="Kronenberg Z."/>
            <person name="Li C."/>
            <person name="Domyan E.T."/>
            <person name="Pan H."/>
            <person name="Campbell M."/>
            <person name="Tan H."/>
            <person name="Huff C.D."/>
            <person name="Hu H."/>
            <person name="Vickrey A.I."/>
            <person name="Nielsen S.C."/>
            <person name="Stringham S.A."/>
            <person name="Hu H."/>
            <person name="Willerslev E."/>
            <person name="Gilbert M.T."/>
            <person name="Yandell M."/>
            <person name="Zhang G."/>
            <person name="Wang J."/>
        </authorList>
    </citation>
    <scope>NUCLEOTIDE SEQUENCE [LARGE SCALE GENOMIC DNA]</scope>
    <source>
        <tissue evidence="1">Blood</tissue>
    </source>
</reference>
<protein>
    <submittedName>
        <fullName evidence="1">Carbonic anhydrase 1</fullName>
    </submittedName>
</protein>
<evidence type="ECO:0000313" key="1">
    <source>
        <dbReference type="EMBL" id="PKK34131.1"/>
    </source>
</evidence>
<name>A0A2I0MWS7_COLLI</name>
<keyword evidence="2" id="KW-1185">Reference proteome</keyword>